<accession>A0ABU1DFD9</accession>
<evidence type="ECO:0000313" key="2">
    <source>
        <dbReference type="EMBL" id="MDR4306748.1"/>
    </source>
</evidence>
<dbReference type="InterPro" id="IPR019587">
    <property type="entry name" value="Polyketide_cyclase/dehydratase"/>
</dbReference>
<name>A0ABU1DFD9_9HYPH</name>
<organism evidence="2 3">
    <name type="scientific">Chelatococcus sambhunathii</name>
    <dbReference type="NCBI Taxonomy" id="363953"/>
    <lineage>
        <taxon>Bacteria</taxon>
        <taxon>Pseudomonadati</taxon>
        <taxon>Pseudomonadota</taxon>
        <taxon>Alphaproteobacteria</taxon>
        <taxon>Hyphomicrobiales</taxon>
        <taxon>Chelatococcaceae</taxon>
        <taxon>Chelatococcus</taxon>
    </lineage>
</organism>
<dbReference type="InterPro" id="IPR023393">
    <property type="entry name" value="START-like_dom_sf"/>
</dbReference>
<evidence type="ECO:0000256" key="1">
    <source>
        <dbReference type="SAM" id="SignalP"/>
    </source>
</evidence>
<gene>
    <name evidence="2" type="ORF">IHQ68_08965</name>
</gene>
<dbReference type="Gene3D" id="3.30.530.20">
    <property type="match status" value="1"/>
</dbReference>
<keyword evidence="3" id="KW-1185">Reference proteome</keyword>
<dbReference type="Proteomes" id="UP001181622">
    <property type="component" value="Unassembled WGS sequence"/>
</dbReference>
<evidence type="ECO:0000313" key="3">
    <source>
        <dbReference type="Proteomes" id="UP001181622"/>
    </source>
</evidence>
<keyword evidence="1" id="KW-0732">Signal</keyword>
<sequence length="155" mass="15839">MKSVGLYLVAPALLATVAAASAAEVTESIEIKAAPAKVWAASADDFCGIGKFHPAVEKCELSKGGKTRTLSLKGGGTIVEDQTANSDGSSYSYVIVESPLPVADYKSTFTVKGSGDSSTVTWTGSFQPKGADEAAAKKVIQGIYSGGLAALKAKF</sequence>
<dbReference type="CDD" id="cd07821">
    <property type="entry name" value="PYR_PYL_RCAR_like"/>
    <property type="match status" value="1"/>
</dbReference>
<feature type="signal peptide" evidence="1">
    <location>
        <begin position="1"/>
        <end position="22"/>
    </location>
</feature>
<comment type="caution">
    <text evidence="2">The sequence shown here is derived from an EMBL/GenBank/DDBJ whole genome shotgun (WGS) entry which is preliminary data.</text>
</comment>
<proteinExistence type="predicted"/>
<dbReference type="RefSeq" id="WP_309390916.1">
    <property type="nucleotide sequence ID" value="NZ_JADBEO010000015.1"/>
</dbReference>
<reference evidence="2" key="1">
    <citation type="submission" date="2020-10" db="EMBL/GenBank/DDBJ databases">
        <authorList>
            <person name="Abbas A."/>
            <person name="Razzaq R."/>
            <person name="Waqas M."/>
            <person name="Abbas N."/>
            <person name="Nielsen T.K."/>
            <person name="Hansen L.H."/>
            <person name="Hussain S."/>
            <person name="Shahid M."/>
        </authorList>
    </citation>
    <scope>NUCLEOTIDE SEQUENCE</scope>
    <source>
        <strain evidence="2">S14</strain>
    </source>
</reference>
<protein>
    <submittedName>
        <fullName evidence="2">SRPBCC family protein</fullName>
    </submittedName>
</protein>
<dbReference type="PANTHER" id="PTHR39332">
    <property type="entry name" value="BLL4707 PROTEIN"/>
    <property type="match status" value="1"/>
</dbReference>
<feature type="chain" id="PRO_5047100436" evidence="1">
    <location>
        <begin position="23"/>
        <end position="155"/>
    </location>
</feature>
<dbReference type="EMBL" id="JADBEO010000015">
    <property type="protein sequence ID" value="MDR4306748.1"/>
    <property type="molecule type" value="Genomic_DNA"/>
</dbReference>
<dbReference type="PANTHER" id="PTHR39332:SF7">
    <property type="entry name" value="SRPBCC FAMILY PROTEIN"/>
    <property type="match status" value="1"/>
</dbReference>
<dbReference type="SUPFAM" id="SSF55961">
    <property type="entry name" value="Bet v1-like"/>
    <property type="match status" value="1"/>
</dbReference>
<dbReference type="Pfam" id="PF10604">
    <property type="entry name" value="Polyketide_cyc2"/>
    <property type="match status" value="1"/>
</dbReference>